<evidence type="ECO:0000313" key="1">
    <source>
        <dbReference type="EMBL" id="KAF6019454.1"/>
    </source>
</evidence>
<proteinExistence type="predicted"/>
<evidence type="ECO:0000313" key="2">
    <source>
        <dbReference type="Proteomes" id="UP000593567"/>
    </source>
</evidence>
<accession>A0A7J7J1A6</accession>
<dbReference type="Proteomes" id="UP000593567">
    <property type="component" value="Unassembled WGS sequence"/>
</dbReference>
<dbReference type="AlphaFoldDB" id="A0A7J7J1A6"/>
<gene>
    <name evidence="1" type="ORF">EB796_022261</name>
</gene>
<name>A0A7J7J1A6_BUGNE</name>
<sequence>MGGVLQPAATRSLIWMNSKHHLEVCNPVKAYYLMANVNTTAMCVCNLYTHELLGLVHMELTNTVNTSC</sequence>
<organism evidence="1 2">
    <name type="scientific">Bugula neritina</name>
    <name type="common">Brown bryozoan</name>
    <name type="synonym">Sertularia neritina</name>
    <dbReference type="NCBI Taxonomy" id="10212"/>
    <lineage>
        <taxon>Eukaryota</taxon>
        <taxon>Metazoa</taxon>
        <taxon>Spiralia</taxon>
        <taxon>Lophotrochozoa</taxon>
        <taxon>Bryozoa</taxon>
        <taxon>Gymnolaemata</taxon>
        <taxon>Cheilostomatida</taxon>
        <taxon>Flustrina</taxon>
        <taxon>Buguloidea</taxon>
        <taxon>Bugulidae</taxon>
        <taxon>Bugula</taxon>
    </lineage>
</organism>
<reference evidence="1" key="1">
    <citation type="submission" date="2020-06" db="EMBL/GenBank/DDBJ databases">
        <title>Draft genome of Bugula neritina, a colonial animal packing powerful symbionts and potential medicines.</title>
        <authorList>
            <person name="Rayko M."/>
        </authorList>
    </citation>
    <scope>NUCLEOTIDE SEQUENCE [LARGE SCALE GENOMIC DNA]</scope>
    <source>
        <strain evidence="1">Kwan_BN1</strain>
    </source>
</reference>
<keyword evidence="2" id="KW-1185">Reference proteome</keyword>
<protein>
    <submittedName>
        <fullName evidence="1">Uncharacterized protein</fullName>
    </submittedName>
</protein>
<comment type="caution">
    <text evidence="1">The sequence shown here is derived from an EMBL/GenBank/DDBJ whole genome shotgun (WGS) entry which is preliminary data.</text>
</comment>
<dbReference type="EMBL" id="VXIV02003230">
    <property type="protein sequence ID" value="KAF6019454.1"/>
    <property type="molecule type" value="Genomic_DNA"/>
</dbReference>